<protein>
    <submittedName>
        <fullName evidence="1">Cof-type HAD-IIB family hydrolase</fullName>
        <ecNumber evidence="1">3.1.3.-</ecNumber>
    </submittedName>
</protein>
<evidence type="ECO:0000313" key="2">
    <source>
        <dbReference type="Proteomes" id="UP001227831"/>
    </source>
</evidence>
<dbReference type="RefSeq" id="WP_308702491.1">
    <property type="nucleotide sequence ID" value="NZ_AP027463.1"/>
</dbReference>
<proteinExistence type="predicted"/>
<dbReference type="InterPro" id="IPR036412">
    <property type="entry name" value="HAD-like_sf"/>
</dbReference>
<dbReference type="EC" id="3.1.3.-" evidence="1"/>
<dbReference type="InterPro" id="IPR000150">
    <property type="entry name" value="Cof"/>
</dbReference>
<dbReference type="Gene3D" id="3.30.1240.10">
    <property type="match status" value="1"/>
</dbReference>
<dbReference type="InterPro" id="IPR006379">
    <property type="entry name" value="HAD-SF_hydro_IIB"/>
</dbReference>
<dbReference type="SFLD" id="SFLDG01144">
    <property type="entry name" value="C2.B.4:_PGP_Like"/>
    <property type="match status" value="1"/>
</dbReference>
<dbReference type="GO" id="GO:0016787">
    <property type="term" value="F:hydrolase activity"/>
    <property type="evidence" value="ECO:0007669"/>
    <property type="project" value="UniProtKB-KW"/>
</dbReference>
<dbReference type="NCBIfam" id="TIGR01484">
    <property type="entry name" value="HAD-SF-IIB"/>
    <property type="match status" value="1"/>
</dbReference>
<dbReference type="PANTHER" id="PTHR10000:SF8">
    <property type="entry name" value="HAD SUPERFAMILY HYDROLASE-LIKE, TYPE 3"/>
    <property type="match status" value="1"/>
</dbReference>
<gene>
    <name evidence="1" type="ORF">RA086_03320</name>
</gene>
<dbReference type="InterPro" id="IPR023214">
    <property type="entry name" value="HAD_sf"/>
</dbReference>
<organism evidence="1 2">
    <name type="scientific">Lactiplantibacillus brownii</name>
    <dbReference type="NCBI Taxonomy" id="3069269"/>
    <lineage>
        <taxon>Bacteria</taxon>
        <taxon>Bacillati</taxon>
        <taxon>Bacillota</taxon>
        <taxon>Bacilli</taxon>
        <taxon>Lactobacillales</taxon>
        <taxon>Lactobacillaceae</taxon>
        <taxon>Lactiplantibacillus</taxon>
    </lineage>
</organism>
<dbReference type="SUPFAM" id="SSF56784">
    <property type="entry name" value="HAD-like"/>
    <property type="match status" value="1"/>
</dbReference>
<dbReference type="SFLD" id="SFLDG01140">
    <property type="entry name" value="C2.B:_Phosphomannomutase_and_P"/>
    <property type="match status" value="1"/>
</dbReference>
<dbReference type="EMBL" id="JAVCWF010000001">
    <property type="protein sequence ID" value="MDQ7936675.1"/>
    <property type="molecule type" value="Genomic_DNA"/>
</dbReference>
<dbReference type="Proteomes" id="UP001227831">
    <property type="component" value="Unassembled WGS sequence"/>
</dbReference>
<dbReference type="Pfam" id="PF08282">
    <property type="entry name" value="Hydrolase_3"/>
    <property type="match status" value="1"/>
</dbReference>
<keyword evidence="2" id="KW-1185">Reference proteome</keyword>
<accession>A0ABU1A7N5</accession>
<dbReference type="SFLD" id="SFLDS00003">
    <property type="entry name" value="Haloacid_Dehalogenase"/>
    <property type="match status" value="1"/>
</dbReference>
<evidence type="ECO:0000313" key="1">
    <source>
        <dbReference type="EMBL" id="MDQ7936675.1"/>
    </source>
</evidence>
<comment type="caution">
    <text evidence="1">The sequence shown here is derived from an EMBL/GenBank/DDBJ whole genome shotgun (WGS) entry which is preliminary data.</text>
</comment>
<name>A0ABU1A7N5_9LACO</name>
<reference evidence="1 2" key="1">
    <citation type="journal article" date="2023" name="Int. J. Syst. Evol. Microbiol.">
        <title>Lactiplantibacillus brownii sp. nov., a novel psychrotolerant species isolated from sauerkraut.</title>
        <authorList>
            <person name="Heng Y.C."/>
            <person name="Silvaraju S."/>
            <person name="Lee J.K.Y."/>
            <person name="Kittelmann S."/>
        </authorList>
    </citation>
    <scope>NUCLEOTIDE SEQUENCE [LARGE SCALE GENOMIC DNA]</scope>
    <source>
        <strain evidence="1 2">WILCCON 0030</strain>
    </source>
</reference>
<dbReference type="NCBIfam" id="TIGR00099">
    <property type="entry name" value="Cof-subfamily"/>
    <property type="match status" value="1"/>
</dbReference>
<dbReference type="PANTHER" id="PTHR10000">
    <property type="entry name" value="PHOSPHOSERINE PHOSPHATASE"/>
    <property type="match status" value="1"/>
</dbReference>
<keyword evidence="1" id="KW-0378">Hydrolase</keyword>
<dbReference type="Gene3D" id="3.40.50.1000">
    <property type="entry name" value="HAD superfamily/HAD-like"/>
    <property type="match status" value="1"/>
</dbReference>
<dbReference type="CDD" id="cd07516">
    <property type="entry name" value="HAD_Pase"/>
    <property type="match status" value="1"/>
</dbReference>
<sequence length="272" mass="28573">MIKLMAIDIDDTLLNSHGQLLASTKHRVQQLLASDVKVVLCSGRPFDGVKPFLTELGITGDDQYVITNNGALVQTATGQILAQSTLTADYYAKLAALSVKTSLGFNAIDTAGNIYTANANINKYVVMQASENQAGLFVRDVADLPTDLALTKGVFVGEPDQLDAHLAEIQAGLATGTYIVRSAPVLLEVMSDCANKGNGLFDLTSYLGLAPAEVLAIGDADNDLPMFEFAGIAVSMGNGGTNAKAAADYITTSNDEDGVAHTIEKFLLTPVS</sequence>